<dbReference type="Pfam" id="PF05130">
    <property type="entry name" value="FlgN"/>
    <property type="match status" value="1"/>
</dbReference>
<organism evidence="3 4">
    <name type="scientific">Alkalicoccus urumqiensis</name>
    <name type="common">Bacillus urumqiensis</name>
    <dbReference type="NCBI Taxonomy" id="1548213"/>
    <lineage>
        <taxon>Bacteria</taxon>
        <taxon>Bacillati</taxon>
        <taxon>Bacillota</taxon>
        <taxon>Bacilli</taxon>
        <taxon>Bacillales</taxon>
        <taxon>Bacillaceae</taxon>
        <taxon>Alkalicoccus</taxon>
    </lineage>
</organism>
<dbReference type="InterPro" id="IPR036679">
    <property type="entry name" value="FlgN-like_sf"/>
</dbReference>
<dbReference type="RefSeq" id="WP_105959134.1">
    <property type="nucleotide sequence ID" value="NZ_PVNS01000007.1"/>
</dbReference>
<gene>
    <name evidence="3" type="ORF">C6I21_09080</name>
</gene>
<dbReference type="Gene3D" id="1.20.58.300">
    <property type="entry name" value="FlgN-like"/>
    <property type="match status" value="1"/>
</dbReference>
<dbReference type="EMBL" id="PVNS01000007">
    <property type="protein sequence ID" value="PRO65665.1"/>
    <property type="molecule type" value="Genomic_DNA"/>
</dbReference>
<keyword evidence="4" id="KW-1185">Reference proteome</keyword>
<feature type="compositionally biased region" description="Basic and acidic residues" evidence="2">
    <location>
        <begin position="147"/>
        <end position="163"/>
    </location>
</feature>
<dbReference type="AlphaFoldDB" id="A0A2P6MH93"/>
<comment type="caution">
    <text evidence="3">The sequence shown here is derived from an EMBL/GenBank/DDBJ whole genome shotgun (WGS) entry which is preliminary data.</text>
</comment>
<name>A0A2P6MH93_ALKUR</name>
<dbReference type="InterPro" id="IPR007809">
    <property type="entry name" value="FlgN-like"/>
</dbReference>
<accession>A0A2P6MH93</accession>
<dbReference type="GO" id="GO:0044780">
    <property type="term" value="P:bacterial-type flagellum assembly"/>
    <property type="evidence" value="ECO:0007669"/>
    <property type="project" value="InterPro"/>
</dbReference>
<evidence type="ECO:0008006" key="5">
    <source>
        <dbReference type="Google" id="ProtNLM"/>
    </source>
</evidence>
<dbReference type="OrthoDB" id="2381500at2"/>
<keyword evidence="1" id="KW-1005">Bacterial flagellum biogenesis</keyword>
<evidence type="ECO:0000313" key="3">
    <source>
        <dbReference type="EMBL" id="PRO65665.1"/>
    </source>
</evidence>
<sequence>MTEDLKKIFRALIQTHEQLNELARRKQKAVTKGDIDGLDQTLKQETPLIARLNQLEKARQTIVHQWLRENGIAAQDATMEQLMPAFSRDDQEEFRALYETLAGEITALQEQNDLNRQLIEDSLKFVHLTMDAVQPGQMLSDNYSGRGGDDSDDKGRSLFDSKA</sequence>
<feature type="region of interest" description="Disordered" evidence="2">
    <location>
        <begin position="137"/>
        <end position="163"/>
    </location>
</feature>
<evidence type="ECO:0000256" key="2">
    <source>
        <dbReference type="SAM" id="MobiDB-lite"/>
    </source>
</evidence>
<reference evidence="3 4" key="1">
    <citation type="submission" date="2018-03" db="EMBL/GenBank/DDBJ databases">
        <title>Bacillus urumqiensis sp. nov., a moderately haloalkaliphilic bacterium isolated from a salt lake.</title>
        <authorList>
            <person name="Zhao B."/>
            <person name="Liao Z."/>
        </authorList>
    </citation>
    <scope>NUCLEOTIDE SEQUENCE [LARGE SCALE GENOMIC DNA]</scope>
    <source>
        <strain evidence="3 4">BZ-SZ-XJ18</strain>
    </source>
</reference>
<dbReference type="SUPFAM" id="SSF140566">
    <property type="entry name" value="FlgN-like"/>
    <property type="match status" value="1"/>
</dbReference>
<proteinExistence type="predicted"/>
<protein>
    <recommendedName>
        <fullName evidence="5">Flagellar protein FlgN</fullName>
    </recommendedName>
</protein>
<evidence type="ECO:0000256" key="1">
    <source>
        <dbReference type="ARBA" id="ARBA00022795"/>
    </source>
</evidence>
<evidence type="ECO:0000313" key="4">
    <source>
        <dbReference type="Proteomes" id="UP000243650"/>
    </source>
</evidence>
<dbReference type="Proteomes" id="UP000243650">
    <property type="component" value="Unassembled WGS sequence"/>
</dbReference>